<dbReference type="EMBL" id="CP017774">
    <property type="protein sequence ID" value="AOZ99154.1"/>
    <property type="molecule type" value="Genomic_DNA"/>
</dbReference>
<dbReference type="Proteomes" id="UP000178198">
    <property type="component" value="Chromosome"/>
</dbReference>
<comment type="catalytic activity">
    <reaction evidence="1 5 6">
        <text>[protein]-peptidylproline (omega=180) = [protein]-peptidylproline (omega=0)</text>
        <dbReference type="Rhea" id="RHEA:16237"/>
        <dbReference type="Rhea" id="RHEA-COMP:10747"/>
        <dbReference type="Rhea" id="RHEA-COMP:10748"/>
        <dbReference type="ChEBI" id="CHEBI:83833"/>
        <dbReference type="ChEBI" id="CHEBI:83834"/>
        <dbReference type="EC" id="5.2.1.8"/>
    </reaction>
</comment>
<dbReference type="STRING" id="1306519.BIW12_06705"/>
<dbReference type="PROSITE" id="PS51257">
    <property type="entry name" value="PROKAR_LIPOPROTEIN"/>
    <property type="match status" value="1"/>
</dbReference>
<keyword evidence="3 5" id="KW-0697">Rotamase</keyword>
<comment type="similarity">
    <text evidence="2 6">Belongs to the FKBP-type PPIase family.</text>
</comment>
<evidence type="ECO:0000313" key="8">
    <source>
        <dbReference type="EMBL" id="AOZ99154.1"/>
    </source>
</evidence>
<reference evidence="8 9" key="1">
    <citation type="submission" date="2016-10" db="EMBL/GenBank/DDBJ databases">
        <title>Complete Genome Sequence of Flavobacterium sp. PK15.</title>
        <authorList>
            <person name="Ekwe A."/>
            <person name="Kim S.B."/>
        </authorList>
    </citation>
    <scope>NUCLEOTIDE SEQUENCE [LARGE SCALE GENOMIC DNA]</scope>
    <source>
        <strain evidence="8 9">PK15</strain>
    </source>
</reference>
<evidence type="ECO:0000259" key="7">
    <source>
        <dbReference type="PROSITE" id="PS50059"/>
    </source>
</evidence>
<dbReference type="AlphaFoldDB" id="A0A1D9PA17"/>
<evidence type="ECO:0000256" key="2">
    <source>
        <dbReference type="ARBA" id="ARBA00006577"/>
    </source>
</evidence>
<evidence type="ECO:0000256" key="1">
    <source>
        <dbReference type="ARBA" id="ARBA00000971"/>
    </source>
</evidence>
<dbReference type="GO" id="GO:0003755">
    <property type="term" value="F:peptidyl-prolyl cis-trans isomerase activity"/>
    <property type="evidence" value="ECO:0007669"/>
    <property type="project" value="UniProtKB-UniRule"/>
</dbReference>
<name>A0A1D9PA17_9FLAO</name>
<dbReference type="PROSITE" id="PS50059">
    <property type="entry name" value="FKBP_PPIASE"/>
    <property type="match status" value="2"/>
</dbReference>
<dbReference type="InterPro" id="IPR001179">
    <property type="entry name" value="PPIase_FKBP_dom"/>
</dbReference>
<dbReference type="Gene3D" id="3.10.50.40">
    <property type="match status" value="2"/>
</dbReference>
<feature type="domain" description="PPIase FKBP-type" evidence="7">
    <location>
        <begin position="68"/>
        <end position="151"/>
    </location>
</feature>
<proteinExistence type="inferred from homology"/>
<feature type="domain" description="PPIase FKBP-type" evidence="7">
    <location>
        <begin position="194"/>
        <end position="277"/>
    </location>
</feature>
<evidence type="ECO:0000256" key="6">
    <source>
        <dbReference type="RuleBase" id="RU003915"/>
    </source>
</evidence>
<sequence length="277" mass="30080">MKYSFLAIIAVFFMSCSNDSEKLIDYSAQNEAEIQAYIAENDLDAQRTSSGLYYVINEEGTGKRPTATSVITVSYKGYYTDKTVFDQGSTTGVTFNLQQVIKGWIEGIPFFKEGGSGILLIPAHLAYGSKDYQKVPGGSVLIFEIKLLAVEFSATNDAQIVKYISDNQLNATKTESGLYYVIDEAGTGKQPTSTSNVTVAYKGYFTNKTVFDPGSTTGISLNLQQVIKGWTEGIPYFKEGGSGKLLIPATLGYGSYNYNSIPGGSVLIFDVKLISVN</sequence>
<protein>
    <recommendedName>
        <fullName evidence="6">Peptidyl-prolyl cis-trans isomerase</fullName>
        <ecNumber evidence="6">5.2.1.8</ecNumber>
    </recommendedName>
</protein>
<evidence type="ECO:0000313" key="9">
    <source>
        <dbReference type="Proteomes" id="UP000178198"/>
    </source>
</evidence>
<gene>
    <name evidence="8" type="ORF">BIW12_06705</name>
</gene>
<dbReference type="PANTHER" id="PTHR43811:SF19">
    <property type="entry name" value="39 KDA FK506-BINDING NUCLEAR PROTEIN"/>
    <property type="match status" value="1"/>
</dbReference>
<dbReference type="Pfam" id="PF00254">
    <property type="entry name" value="FKBP_C"/>
    <property type="match status" value="2"/>
</dbReference>
<dbReference type="InterPro" id="IPR046357">
    <property type="entry name" value="PPIase_dom_sf"/>
</dbReference>
<dbReference type="RefSeq" id="WP_071184397.1">
    <property type="nucleotide sequence ID" value="NZ_CP017774.1"/>
</dbReference>
<accession>A0A1D9PA17</accession>
<dbReference type="PANTHER" id="PTHR43811">
    <property type="entry name" value="FKBP-TYPE PEPTIDYL-PROLYL CIS-TRANS ISOMERASE FKPA"/>
    <property type="match status" value="1"/>
</dbReference>
<dbReference type="EC" id="5.2.1.8" evidence="6"/>
<dbReference type="SUPFAM" id="SSF54534">
    <property type="entry name" value="FKBP-like"/>
    <property type="match status" value="2"/>
</dbReference>
<evidence type="ECO:0000256" key="4">
    <source>
        <dbReference type="ARBA" id="ARBA00023235"/>
    </source>
</evidence>
<organism evidence="8 9">
    <name type="scientific">Flavobacterium commune</name>
    <dbReference type="NCBI Taxonomy" id="1306519"/>
    <lineage>
        <taxon>Bacteria</taxon>
        <taxon>Pseudomonadati</taxon>
        <taxon>Bacteroidota</taxon>
        <taxon>Flavobacteriia</taxon>
        <taxon>Flavobacteriales</taxon>
        <taxon>Flavobacteriaceae</taxon>
        <taxon>Flavobacterium</taxon>
    </lineage>
</organism>
<keyword evidence="9" id="KW-1185">Reference proteome</keyword>
<evidence type="ECO:0000256" key="5">
    <source>
        <dbReference type="PROSITE-ProRule" id="PRU00277"/>
    </source>
</evidence>
<evidence type="ECO:0000256" key="3">
    <source>
        <dbReference type="ARBA" id="ARBA00023110"/>
    </source>
</evidence>
<keyword evidence="4 5" id="KW-0413">Isomerase</keyword>
<dbReference type="KEGG" id="fcm:BIW12_06705"/>